<protein>
    <submittedName>
        <fullName evidence="1">Uncharacterized protein</fullName>
    </submittedName>
</protein>
<gene>
    <name evidence="1" type="ORF">FRX31_005068</name>
</gene>
<evidence type="ECO:0000313" key="2">
    <source>
        <dbReference type="Proteomes" id="UP000554482"/>
    </source>
</evidence>
<accession>A0A7J6X7H2</accession>
<sequence length="68" mass="7645">MISCPEYPPKACINAAGLSDDEIGMLHCCSFKDILVKISEDEDQCKSTHPCNIIYHVYTINTDRLNLI</sequence>
<dbReference type="AlphaFoldDB" id="A0A7J6X7H2"/>
<name>A0A7J6X7H2_THATH</name>
<comment type="caution">
    <text evidence="1">The sequence shown here is derived from an EMBL/GenBank/DDBJ whole genome shotgun (WGS) entry which is preliminary data.</text>
</comment>
<dbReference type="EMBL" id="JABWDY010004187">
    <property type="protein sequence ID" value="KAF5205343.1"/>
    <property type="molecule type" value="Genomic_DNA"/>
</dbReference>
<evidence type="ECO:0000313" key="1">
    <source>
        <dbReference type="EMBL" id="KAF5205343.1"/>
    </source>
</evidence>
<organism evidence="1 2">
    <name type="scientific">Thalictrum thalictroides</name>
    <name type="common">Rue-anemone</name>
    <name type="synonym">Anemone thalictroides</name>
    <dbReference type="NCBI Taxonomy" id="46969"/>
    <lineage>
        <taxon>Eukaryota</taxon>
        <taxon>Viridiplantae</taxon>
        <taxon>Streptophyta</taxon>
        <taxon>Embryophyta</taxon>
        <taxon>Tracheophyta</taxon>
        <taxon>Spermatophyta</taxon>
        <taxon>Magnoliopsida</taxon>
        <taxon>Ranunculales</taxon>
        <taxon>Ranunculaceae</taxon>
        <taxon>Thalictroideae</taxon>
        <taxon>Thalictrum</taxon>
    </lineage>
</organism>
<dbReference type="Proteomes" id="UP000554482">
    <property type="component" value="Unassembled WGS sequence"/>
</dbReference>
<proteinExistence type="predicted"/>
<reference evidence="1 2" key="1">
    <citation type="submission" date="2020-06" db="EMBL/GenBank/DDBJ databases">
        <title>Transcriptomic and genomic resources for Thalictrum thalictroides and T. hernandezii: Facilitating candidate gene discovery in an emerging model plant lineage.</title>
        <authorList>
            <person name="Arias T."/>
            <person name="Riano-Pachon D.M."/>
            <person name="Di Stilio V.S."/>
        </authorList>
    </citation>
    <scope>NUCLEOTIDE SEQUENCE [LARGE SCALE GENOMIC DNA]</scope>
    <source>
        <strain evidence="2">cv. WT478/WT964</strain>
        <tissue evidence="1">Leaves</tissue>
    </source>
</reference>
<keyword evidence="2" id="KW-1185">Reference proteome</keyword>